<dbReference type="SUPFAM" id="SSF48371">
    <property type="entry name" value="ARM repeat"/>
    <property type="match status" value="1"/>
</dbReference>
<dbReference type="PANTHER" id="PTHR21704:SF18">
    <property type="entry name" value="NIPPED-B-LIKE PROTEIN"/>
    <property type="match status" value="1"/>
</dbReference>
<feature type="compositionally biased region" description="Polar residues" evidence="2">
    <location>
        <begin position="196"/>
        <end position="205"/>
    </location>
</feature>
<dbReference type="InterPro" id="IPR016024">
    <property type="entry name" value="ARM-type_fold"/>
</dbReference>
<dbReference type="GO" id="GO:0034087">
    <property type="term" value="P:establishment of mitotic sister chromatid cohesion"/>
    <property type="evidence" value="ECO:0007669"/>
    <property type="project" value="TreeGrafter"/>
</dbReference>
<dbReference type="Pfam" id="PF12830">
    <property type="entry name" value="Nipped-B_C"/>
    <property type="match status" value="1"/>
</dbReference>
<feature type="domain" description="Sister chromatid cohesion C-terminal" evidence="3">
    <location>
        <begin position="1402"/>
        <end position="1587"/>
    </location>
</feature>
<dbReference type="Gene3D" id="1.25.10.10">
    <property type="entry name" value="Leucine-rich Repeat Variant"/>
    <property type="match status" value="1"/>
</dbReference>
<feature type="compositionally biased region" description="Polar residues" evidence="2">
    <location>
        <begin position="177"/>
        <end position="187"/>
    </location>
</feature>
<dbReference type="GO" id="GO:0071169">
    <property type="term" value="P:establishment of protein localization to chromatin"/>
    <property type="evidence" value="ECO:0007669"/>
    <property type="project" value="TreeGrafter"/>
</dbReference>
<feature type="compositionally biased region" description="Low complexity" evidence="2">
    <location>
        <begin position="122"/>
        <end position="136"/>
    </location>
</feature>
<dbReference type="GO" id="GO:0090694">
    <property type="term" value="C:Scc2-Scc4 cohesin loading complex"/>
    <property type="evidence" value="ECO:0007669"/>
    <property type="project" value="TreeGrafter"/>
</dbReference>
<dbReference type="InterPro" id="IPR011989">
    <property type="entry name" value="ARM-like"/>
</dbReference>
<feature type="compositionally biased region" description="Low complexity" evidence="2">
    <location>
        <begin position="159"/>
        <end position="172"/>
    </location>
</feature>
<keyword evidence="1" id="KW-0131">Cell cycle</keyword>
<dbReference type="PANTHER" id="PTHR21704">
    <property type="entry name" value="NIPPED-B-LIKE PROTEIN DELANGIN SCC2-RELATED"/>
    <property type="match status" value="1"/>
</dbReference>
<feature type="compositionally biased region" description="Basic residues" evidence="2">
    <location>
        <begin position="1806"/>
        <end position="1822"/>
    </location>
</feature>
<dbReference type="GO" id="GO:0140588">
    <property type="term" value="P:chromatin looping"/>
    <property type="evidence" value="ECO:0007669"/>
    <property type="project" value="InterPro"/>
</dbReference>
<gene>
    <name evidence="4" type="ORF">P154DRAFT_447644</name>
</gene>
<dbReference type="OrthoDB" id="418242at2759"/>
<organism evidence="4 5">
    <name type="scientific">Amniculicola lignicola CBS 123094</name>
    <dbReference type="NCBI Taxonomy" id="1392246"/>
    <lineage>
        <taxon>Eukaryota</taxon>
        <taxon>Fungi</taxon>
        <taxon>Dikarya</taxon>
        <taxon>Ascomycota</taxon>
        <taxon>Pezizomycotina</taxon>
        <taxon>Dothideomycetes</taxon>
        <taxon>Pleosporomycetidae</taxon>
        <taxon>Pleosporales</taxon>
        <taxon>Amniculicolaceae</taxon>
        <taxon>Amniculicola</taxon>
    </lineage>
</organism>
<evidence type="ECO:0000256" key="2">
    <source>
        <dbReference type="SAM" id="MobiDB-lite"/>
    </source>
</evidence>
<keyword evidence="1" id="KW-0539">Nucleus</keyword>
<proteinExistence type="inferred from homology"/>
<keyword evidence="5" id="KW-1185">Reference proteome</keyword>
<name>A0A6A5VZI1_9PLEO</name>
<feature type="region of interest" description="Disordered" evidence="2">
    <location>
        <begin position="113"/>
        <end position="136"/>
    </location>
</feature>
<dbReference type="GO" id="GO:0010468">
    <property type="term" value="P:regulation of gene expression"/>
    <property type="evidence" value="ECO:0007669"/>
    <property type="project" value="InterPro"/>
</dbReference>
<evidence type="ECO:0000313" key="4">
    <source>
        <dbReference type="EMBL" id="KAF1994424.1"/>
    </source>
</evidence>
<evidence type="ECO:0000256" key="1">
    <source>
        <dbReference type="RuleBase" id="RU364107"/>
    </source>
</evidence>
<protein>
    <recommendedName>
        <fullName evidence="1">Sister chromatid cohesion protein</fullName>
    </recommendedName>
</protein>
<dbReference type="GO" id="GO:1990414">
    <property type="term" value="P:replication-born double-strand break repair via sister chromatid exchange"/>
    <property type="evidence" value="ECO:0007669"/>
    <property type="project" value="TreeGrafter"/>
</dbReference>
<evidence type="ECO:0000313" key="5">
    <source>
        <dbReference type="Proteomes" id="UP000799779"/>
    </source>
</evidence>
<dbReference type="InterPro" id="IPR033031">
    <property type="entry name" value="Scc2/Nipped-B"/>
</dbReference>
<feature type="compositionally biased region" description="Acidic residues" evidence="2">
    <location>
        <begin position="598"/>
        <end position="607"/>
    </location>
</feature>
<feature type="region of interest" description="Disordered" evidence="2">
    <location>
        <begin position="1770"/>
        <end position="1831"/>
    </location>
</feature>
<accession>A0A6A5VZI1</accession>
<dbReference type="GO" id="GO:0003682">
    <property type="term" value="F:chromatin binding"/>
    <property type="evidence" value="ECO:0007669"/>
    <property type="project" value="TreeGrafter"/>
</dbReference>
<sequence length="1831" mass="203742">MSGSNNAHWHTFNGGGLPFRPPSVDEALPYSPFTSIVPFSPDIIPFPSAEPATPPTTLSEQQQDAARRAFGILNDEIRGPPTAAQHLHHTLSQLQNLLNPSELTELRFKSISQLATPPPDSPTTDSPSNSTVPSQAPALSPFAALLLRTTDVSRLYARPQASQQPLPAQARPVQAPVQRTPSQQPVRTESRPQPPGTNGTSYSRDPSSQFQPTPPSSSAVSNTTPSRPGPAVMVKPLKAPREEYQRYEKIQVSDSPRRKLVGTRPKHTVTTEQRQIVDRKIQELRTLIADTREAKDEFNDSNTFTTLTMDGSDILVLQKDSLKRIFEAVSGVANTGCFHELDIDDVLNIQSLCEPSVAITTELVLEPPSEDATNDWLDCLSNAENGVRACRLILETMVNGAEDRRTCSEDHVRIIIKALKRIVESCIIPIVESRRNDASSSLFRLASECESKILPVLLHCGYALSLLAVLIGKINFTETSLSPLEYMCFDTIFAQNSETDKDSALKKPQRFESFRQKAMDVLAQIFASHAEQRQPILNEILSNLERLPEKRANARQFKSAHLGEHPIMLVSALFLRLVQATASKTSAERMDAIQAQSDDSEGSEDELASPTRTRPKHGDRRSPTQIASQLMGNATSIAAHIAQYLIQRAINVSKSGDKPFRNLLDGFVEDFCRVFGSPEWPAAELILERLMIVLWNMSAPTNDKSVNERHMALSILSIMACGIVEFKIQWRKKLNSLDISQSDLSSELVRIGEFAREGSVNKKDLLSFDGPYRVVLESLPSFVGVAHDDQHLQSINGTYITFWIHAFTTALDTDGGSNRSALEPMQADLMSMAVDPAWLSKQFDARRISETQIQVAAGIITLQSRFCSQLPQLVQGFIGCTKDPSSKIQSRAMQNLNNLLKLDPSIFNEQTFKALLSLLSDKSSLVKSNTIDLVTQSLERDPGLERFCLEEILRLVTEPQPVPQKKAIKALKDIYFGKISHEKKLRIIISLLPPVMDDEKTVADLARQTLEDILLTFPYRTSKDGESQLKLARSNRVSLLMHTVHNIQGNPRNLEAFEKFFKIILSQKAKDPENNFRICKEIVADIANSEEKDQTPILQTLSIFAKVNPNLFTIDLVEPLKIYLKNLANTDDLKVFRHAVTIFRYTLPSFEKFQGTFLEQVRQSLAESFKKLLPQGDSGQPIFVDVVRCMWTISPLVPQGLEKLFTTFSSAFCQIQTFRQRPRGSLTPKENTRLKSFLVMVGGYGKICDFGMHIDLFKRVLRNTSTKIIMQSPANKAAVEPLQTWKGNSVPILMVESVKPFTMQGWDMDLRKQALSSLADICENSPDLFMRADVEKSFELVFKNEDADLKKLLLHHFLEFLSIAERRSETGAEIAVGEGAARGAERLDSSLIGSGREGAPLHIAQKYLNDIVGVALGGKDDLAFLATEIITSVSRQGLEHPKKCGGPLVALSTSPNLRISDQAFTEHQNIHRKLESTFEKEYMAAVALAFDYQINVFQHAHGVFGEDQRNPKPKLARAFSVIQSGTRKTIKKFIHNFARQADFDLSTLEASGEEPRPLLFASFCLENLGLFDYAKNDEVHHLIFTLRDLVLKQTGPTVALAIETEIPKDSPEVQQFDPPDQLAQLLEPTVADAEALPLALSQKPPVSNERLRQLAVASMILHMMWETKLFLQKQWKISDKATAKALMDAAKGKTNEAKGGVDFNRPAQRNNLISGDMLLKRFAAIMSGLQTPEGMRKECFDFALIVNMDSEHQIDPEELEAQEQLEMMAAGYETPDEGESERAGSVPSSGKGRKRKATFSSGGTPKKARGRSAGTGKKKRSSKTPEGEDWE</sequence>
<comment type="subcellular location">
    <subcellularLocation>
        <location evidence="1">Nucleus</location>
    </subcellularLocation>
</comment>
<dbReference type="GO" id="GO:0061775">
    <property type="term" value="F:cohesin loader activity"/>
    <property type="evidence" value="ECO:0007669"/>
    <property type="project" value="InterPro"/>
</dbReference>
<dbReference type="CDD" id="cd23958">
    <property type="entry name" value="SCC2"/>
    <property type="match status" value="1"/>
</dbReference>
<dbReference type="EMBL" id="ML977660">
    <property type="protein sequence ID" value="KAF1994424.1"/>
    <property type="molecule type" value="Genomic_DNA"/>
</dbReference>
<reference evidence="4" key="1">
    <citation type="journal article" date="2020" name="Stud. Mycol.">
        <title>101 Dothideomycetes genomes: a test case for predicting lifestyles and emergence of pathogens.</title>
        <authorList>
            <person name="Haridas S."/>
            <person name="Albert R."/>
            <person name="Binder M."/>
            <person name="Bloem J."/>
            <person name="Labutti K."/>
            <person name="Salamov A."/>
            <person name="Andreopoulos B."/>
            <person name="Baker S."/>
            <person name="Barry K."/>
            <person name="Bills G."/>
            <person name="Bluhm B."/>
            <person name="Cannon C."/>
            <person name="Castanera R."/>
            <person name="Culley D."/>
            <person name="Daum C."/>
            <person name="Ezra D."/>
            <person name="Gonzalez J."/>
            <person name="Henrissat B."/>
            <person name="Kuo A."/>
            <person name="Liang C."/>
            <person name="Lipzen A."/>
            <person name="Lutzoni F."/>
            <person name="Magnuson J."/>
            <person name="Mondo S."/>
            <person name="Nolan M."/>
            <person name="Ohm R."/>
            <person name="Pangilinan J."/>
            <person name="Park H.-J."/>
            <person name="Ramirez L."/>
            <person name="Alfaro M."/>
            <person name="Sun H."/>
            <person name="Tritt A."/>
            <person name="Yoshinaga Y."/>
            <person name="Zwiers L.-H."/>
            <person name="Turgeon B."/>
            <person name="Goodwin S."/>
            <person name="Spatafora J."/>
            <person name="Crous P."/>
            <person name="Grigoriev I."/>
        </authorList>
    </citation>
    <scope>NUCLEOTIDE SEQUENCE</scope>
    <source>
        <strain evidence="4">CBS 123094</strain>
    </source>
</reference>
<keyword evidence="1" id="KW-0677">Repeat</keyword>
<evidence type="ECO:0000259" key="3">
    <source>
        <dbReference type="Pfam" id="PF12830"/>
    </source>
</evidence>
<comment type="similarity">
    <text evidence="1">Belongs to the SCC2/Nipped-B family.</text>
</comment>
<feature type="region of interest" description="Disordered" evidence="2">
    <location>
        <begin position="588"/>
        <end position="624"/>
    </location>
</feature>
<dbReference type="Proteomes" id="UP000799779">
    <property type="component" value="Unassembled WGS sequence"/>
</dbReference>
<dbReference type="InterPro" id="IPR024986">
    <property type="entry name" value="Nipped-B_C"/>
</dbReference>
<feature type="region of interest" description="Disordered" evidence="2">
    <location>
        <begin position="159"/>
        <end position="240"/>
    </location>
</feature>